<feature type="non-terminal residue" evidence="3">
    <location>
        <position position="693"/>
    </location>
</feature>
<sequence>MPPASRPAATSSARPLLRPPRASRRLRRRQLKAAPTTATPAAAADAGGGHRGGPETPHLRWITQAGEGNAESEKPRGDPPSSVRRLAAAVWRLRPPEEAPPAGEHSSVASVGLEHVPRHLQAQLLRKDPLGHHHHLKTEIASPNSVLEPHSGELHKVQLHLASGLENATKWDPMSIKAIEPDGAYVIAGELNLTEEQQGESYVASLQMELQQAQDRVTKLETERASAKKQLDHLFKKLVEEKAAWRNREHKKADLDHEKKNRRQLETINLKLVDELKEVKMAANQLLQEYDNERKTRELTEEVCNKLVREIEEHKSEIETLKQDSLKLRGEVDEDRKLLQMAEMWREERVQMKLVDAKLALEAKYEQLSKLQQDVEAFISAFSSSQGDSTLVQAAGNIIQAIGSVRSQDIEFTYEPPRASEDILSIFEELRPKEESHTNEDPETKETEPCHYAACESEMQDATPLTDIFLENRARLFPDGSPCDESETEDGSSWETMSHEEMQGSSRSPYGSEPSINKIFDRISWTSGYDSEGGRNNKLCDDLSNMCLTDVKQTKKKESAISRLWKSSPLKNCEFRTKDSADIMKGRASDASLPNGVYSNAKAMNQEMGLSSPSTAQWSSPDSMNSQLNRGFRGCMELVQRQSLKAKLLEARMETQKIQLRHSFVSSTCFPHIAHTPEISECYDQNQTLRQQT</sequence>
<organism evidence="3 4">
    <name type="scientific">Eragrostis curvula</name>
    <name type="common">weeping love grass</name>
    <dbReference type="NCBI Taxonomy" id="38414"/>
    <lineage>
        <taxon>Eukaryota</taxon>
        <taxon>Viridiplantae</taxon>
        <taxon>Streptophyta</taxon>
        <taxon>Embryophyta</taxon>
        <taxon>Tracheophyta</taxon>
        <taxon>Spermatophyta</taxon>
        <taxon>Magnoliopsida</taxon>
        <taxon>Liliopsida</taxon>
        <taxon>Poales</taxon>
        <taxon>Poaceae</taxon>
        <taxon>PACMAD clade</taxon>
        <taxon>Chloridoideae</taxon>
        <taxon>Eragrostideae</taxon>
        <taxon>Eragrostidinae</taxon>
        <taxon>Eragrostis</taxon>
    </lineage>
</organism>
<dbReference type="OrthoDB" id="1927957at2759"/>
<feature type="region of interest" description="Disordered" evidence="2">
    <location>
        <begin position="479"/>
        <end position="514"/>
    </location>
</feature>
<feature type="coiled-coil region" evidence="1">
    <location>
        <begin position="203"/>
        <end position="237"/>
    </location>
</feature>
<dbReference type="PANTHER" id="PTHR31071:SF12">
    <property type="entry name" value="OS08G0190700 PROTEIN"/>
    <property type="match status" value="1"/>
</dbReference>
<feature type="coiled-coil region" evidence="1">
    <location>
        <begin position="269"/>
        <end position="374"/>
    </location>
</feature>
<dbReference type="EMBL" id="RWGY01000005">
    <property type="protein sequence ID" value="TVU43140.1"/>
    <property type="molecule type" value="Genomic_DNA"/>
</dbReference>
<evidence type="ECO:0000256" key="2">
    <source>
        <dbReference type="SAM" id="MobiDB-lite"/>
    </source>
</evidence>
<evidence type="ECO:0000313" key="3">
    <source>
        <dbReference type="EMBL" id="TVU43140.1"/>
    </source>
</evidence>
<gene>
    <name evidence="3" type="ORF">EJB05_09582</name>
</gene>
<evidence type="ECO:0000256" key="1">
    <source>
        <dbReference type="SAM" id="Coils"/>
    </source>
</evidence>
<accession>A0A5J9W6Z9</accession>
<comment type="caution">
    <text evidence="3">The sequence shown here is derived from an EMBL/GenBank/DDBJ whole genome shotgun (WGS) entry which is preliminary data.</text>
</comment>
<feature type="compositionally biased region" description="Low complexity" evidence="2">
    <location>
        <begin position="1"/>
        <end position="20"/>
    </location>
</feature>
<reference evidence="3 4" key="1">
    <citation type="journal article" date="2019" name="Sci. Rep.">
        <title>A high-quality genome of Eragrostis curvula grass provides insights into Poaceae evolution and supports new strategies to enhance forage quality.</title>
        <authorList>
            <person name="Carballo J."/>
            <person name="Santos B.A.C.M."/>
            <person name="Zappacosta D."/>
            <person name="Garbus I."/>
            <person name="Selva J.P."/>
            <person name="Gallo C.A."/>
            <person name="Diaz A."/>
            <person name="Albertini E."/>
            <person name="Caccamo M."/>
            <person name="Echenique V."/>
        </authorList>
    </citation>
    <scope>NUCLEOTIDE SEQUENCE [LARGE SCALE GENOMIC DNA]</scope>
    <source>
        <strain evidence="4">cv. Victoria</strain>
        <tissue evidence="3">Leaf</tissue>
    </source>
</reference>
<dbReference type="PANTHER" id="PTHR31071">
    <property type="entry name" value="GB|AAF24581.1"/>
    <property type="match status" value="1"/>
</dbReference>
<keyword evidence="4" id="KW-1185">Reference proteome</keyword>
<evidence type="ECO:0000313" key="4">
    <source>
        <dbReference type="Proteomes" id="UP000324897"/>
    </source>
</evidence>
<protein>
    <submittedName>
        <fullName evidence="3">Uncharacterized protein</fullName>
    </submittedName>
</protein>
<feature type="region of interest" description="Disordered" evidence="2">
    <location>
        <begin position="1"/>
        <end position="84"/>
    </location>
</feature>
<feature type="compositionally biased region" description="Low complexity" evidence="2">
    <location>
        <begin position="33"/>
        <end position="45"/>
    </location>
</feature>
<dbReference type="Proteomes" id="UP000324897">
    <property type="component" value="Unassembled WGS sequence"/>
</dbReference>
<dbReference type="Gramene" id="TVU43140">
    <property type="protein sequence ID" value="TVU43140"/>
    <property type="gene ID" value="EJB05_09582"/>
</dbReference>
<keyword evidence="1" id="KW-0175">Coiled coil</keyword>
<feature type="compositionally biased region" description="Acidic residues" evidence="2">
    <location>
        <begin position="482"/>
        <end position="492"/>
    </location>
</feature>
<feature type="compositionally biased region" description="Basic residues" evidence="2">
    <location>
        <begin position="21"/>
        <end position="31"/>
    </location>
</feature>
<dbReference type="InterPro" id="IPR043424">
    <property type="entry name" value="BLT-like"/>
</dbReference>
<name>A0A5J9W6Z9_9POAL</name>
<dbReference type="AlphaFoldDB" id="A0A5J9W6Z9"/>
<proteinExistence type="predicted"/>
<feature type="non-terminal residue" evidence="3">
    <location>
        <position position="1"/>
    </location>
</feature>